<name>A0ABT9LZM2_9BACL</name>
<evidence type="ECO:0000313" key="3">
    <source>
        <dbReference type="Proteomes" id="UP001229209"/>
    </source>
</evidence>
<accession>A0ABT9LZM2</accession>
<dbReference type="Proteomes" id="UP001229209">
    <property type="component" value="Unassembled WGS sequence"/>
</dbReference>
<dbReference type="NCBIfam" id="TIGR03940">
    <property type="entry name" value="PGA_PgaD"/>
    <property type="match status" value="1"/>
</dbReference>
<keyword evidence="3" id="KW-1185">Reference proteome</keyword>
<reference evidence="2 3" key="1">
    <citation type="submission" date="2023-07" db="EMBL/GenBank/DDBJ databases">
        <title>Genomic Encyclopedia of Type Strains, Phase IV (KMG-IV): sequencing the most valuable type-strain genomes for metagenomic binning, comparative biology and taxonomic classification.</title>
        <authorList>
            <person name="Goeker M."/>
        </authorList>
    </citation>
    <scope>NUCLEOTIDE SEQUENCE [LARGE SCALE GENOMIC DNA]</scope>
    <source>
        <strain evidence="2 3">DSM 25924</strain>
    </source>
</reference>
<keyword evidence="1" id="KW-0472">Membrane</keyword>
<comment type="caution">
    <text evidence="2">The sequence shown here is derived from an EMBL/GenBank/DDBJ whole genome shotgun (WGS) entry which is preliminary data.</text>
</comment>
<organism evidence="2 3">
    <name type="scientific">Alicyclobacillus tolerans</name>
    <dbReference type="NCBI Taxonomy" id="90970"/>
    <lineage>
        <taxon>Bacteria</taxon>
        <taxon>Bacillati</taxon>
        <taxon>Bacillota</taxon>
        <taxon>Bacilli</taxon>
        <taxon>Bacillales</taxon>
        <taxon>Alicyclobacillaceae</taxon>
        <taxon>Alicyclobacillus</taxon>
    </lineage>
</organism>
<gene>
    <name evidence="2" type="ORF">J2S04_002550</name>
</gene>
<sequence>MFLIQISLSVLLWAGGIHYLRRFIISAGYITQTVDLTMFTFEFSLVVLLATLYWSLYNKFRYGKLNRRTMPSDVSAAELAKEFSVTEEFIIDLQNRRWVDLEGEIYTRLELG</sequence>
<evidence type="ECO:0000313" key="2">
    <source>
        <dbReference type="EMBL" id="MDP9729576.1"/>
    </source>
</evidence>
<proteinExistence type="predicted"/>
<keyword evidence="1" id="KW-0812">Transmembrane</keyword>
<protein>
    <submittedName>
        <fullName evidence="2">Poly-beta-1,6-N-acetyl-D-glucosamine biosynthesis protein PgaD</fullName>
    </submittedName>
</protein>
<dbReference type="EMBL" id="JAURUO010000017">
    <property type="protein sequence ID" value="MDP9729576.1"/>
    <property type="molecule type" value="Genomic_DNA"/>
</dbReference>
<dbReference type="InterPro" id="IPR023829">
    <property type="entry name" value="PGA_PgaD"/>
</dbReference>
<evidence type="ECO:0000256" key="1">
    <source>
        <dbReference type="SAM" id="Phobius"/>
    </source>
</evidence>
<keyword evidence="1" id="KW-1133">Transmembrane helix</keyword>
<dbReference type="Pfam" id="PF13994">
    <property type="entry name" value="PgaD"/>
    <property type="match status" value="1"/>
</dbReference>
<feature type="transmembrane region" description="Helical" evidence="1">
    <location>
        <begin position="38"/>
        <end position="57"/>
    </location>
</feature>